<dbReference type="AlphaFoldDB" id="A0A8A7KCZ1"/>
<dbReference type="RefSeq" id="WP_125986705.1">
    <property type="nucleotide sequence ID" value="NZ_CP046640.1"/>
</dbReference>
<accession>A0A8A7KCZ1</accession>
<name>A0A8A7KCZ1_9FIRM</name>
<feature type="coiled-coil region" evidence="1">
    <location>
        <begin position="166"/>
        <end position="193"/>
    </location>
</feature>
<keyword evidence="3" id="KW-1185">Reference proteome</keyword>
<proteinExistence type="predicted"/>
<gene>
    <name evidence="2" type="ORF">GM661_17700</name>
</gene>
<evidence type="ECO:0000313" key="2">
    <source>
        <dbReference type="EMBL" id="QTL99656.1"/>
    </source>
</evidence>
<keyword evidence="1" id="KW-0175">Coiled coil</keyword>
<dbReference type="Proteomes" id="UP000665020">
    <property type="component" value="Chromosome"/>
</dbReference>
<dbReference type="KEGG" id="ifn:GM661_17700"/>
<protein>
    <submittedName>
        <fullName evidence="2">Uncharacterized protein</fullName>
    </submittedName>
</protein>
<sequence>MRKMKSAFEIAMEKAEAIGDELTAEEELRIKRDKIKPLLSDFYKEKISPEDLWERLKDEDDGDLLREAQVLLIESIGLKTADYQIKRRKEGILAIESLKEGRNSSLLEQGFEQVFNLKERYNAERERMNNIIEEQMENAQMTMKPVKTSDGRTVMKMEPAIDEETQQGFKEKLNELEMQSKQLLNQIADNIKEKL</sequence>
<evidence type="ECO:0000256" key="1">
    <source>
        <dbReference type="SAM" id="Coils"/>
    </source>
</evidence>
<reference evidence="2" key="1">
    <citation type="submission" date="2019-12" db="EMBL/GenBank/DDBJ databases">
        <authorList>
            <person name="zhang j."/>
            <person name="sun C.M."/>
        </authorList>
    </citation>
    <scope>NUCLEOTIDE SEQUENCE</scope>
    <source>
        <strain evidence="2">NS-1</strain>
    </source>
</reference>
<evidence type="ECO:0000313" key="3">
    <source>
        <dbReference type="Proteomes" id="UP000665020"/>
    </source>
</evidence>
<dbReference type="EMBL" id="CP046640">
    <property type="protein sequence ID" value="QTL99656.1"/>
    <property type="molecule type" value="Genomic_DNA"/>
</dbReference>
<organism evidence="2 3">
    <name type="scientific">Iocasia fonsfrigidae</name>
    <dbReference type="NCBI Taxonomy" id="2682810"/>
    <lineage>
        <taxon>Bacteria</taxon>
        <taxon>Bacillati</taxon>
        <taxon>Bacillota</taxon>
        <taxon>Clostridia</taxon>
        <taxon>Halanaerobiales</taxon>
        <taxon>Halanaerobiaceae</taxon>
        <taxon>Iocasia</taxon>
    </lineage>
</organism>